<protein>
    <submittedName>
        <fullName evidence="1">28268_t:CDS:1</fullName>
    </submittedName>
</protein>
<evidence type="ECO:0000313" key="2">
    <source>
        <dbReference type="Proteomes" id="UP000789920"/>
    </source>
</evidence>
<feature type="non-terminal residue" evidence="1">
    <location>
        <position position="52"/>
    </location>
</feature>
<proteinExistence type="predicted"/>
<sequence>NAMVRYIQPSMHNNWQIFVCSDLKGGSGRQVTKKPNHNWATKKISEQNKLSE</sequence>
<dbReference type="EMBL" id="CAJVQC010118198">
    <property type="protein sequence ID" value="CAG8837619.1"/>
    <property type="molecule type" value="Genomic_DNA"/>
</dbReference>
<reference evidence="1" key="1">
    <citation type="submission" date="2021-06" db="EMBL/GenBank/DDBJ databases">
        <authorList>
            <person name="Kallberg Y."/>
            <person name="Tangrot J."/>
            <person name="Rosling A."/>
        </authorList>
    </citation>
    <scope>NUCLEOTIDE SEQUENCE</scope>
    <source>
        <strain evidence="1">MA461A</strain>
    </source>
</reference>
<dbReference type="Proteomes" id="UP000789920">
    <property type="component" value="Unassembled WGS sequence"/>
</dbReference>
<accession>A0ACA9SEV0</accession>
<evidence type="ECO:0000313" key="1">
    <source>
        <dbReference type="EMBL" id="CAG8837619.1"/>
    </source>
</evidence>
<keyword evidence="2" id="KW-1185">Reference proteome</keyword>
<organism evidence="1 2">
    <name type="scientific">Racocetra persica</name>
    <dbReference type="NCBI Taxonomy" id="160502"/>
    <lineage>
        <taxon>Eukaryota</taxon>
        <taxon>Fungi</taxon>
        <taxon>Fungi incertae sedis</taxon>
        <taxon>Mucoromycota</taxon>
        <taxon>Glomeromycotina</taxon>
        <taxon>Glomeromycetes</taxon>
        <taxon>Diversisporales</taxon>
        <taxon>Gigasporaceae</taxon>
        <taxon>Racocetra</taxon>
    </lineage>
</organism>
<comment type="caution">
    <text evidence="1">The sequence shown here is derived from an EMBL/GenBank/DDBJ whole genome shotgun (WGS) entry which is preliminary data.</text>
</comment>
<name>A0ACA9SEV0_9GLOM</name>
<gene>
    <name evidence="1" type="ORF">RPERSI_LOCUS30370</name>
</gene>
<feature type="non-terminal residue" evidence="1">
    <location>
        <position position="1"/>
    </location>
</feature>